<dbReference type="PROSITE" id="PS50887">
    <property type="entry name" value="GGDEF"/>
    <property type="match status" value="1"/>
</dbReference>
<reference evidence="2" key="4">
    <citation type="submission" date="2024-09" db="EMBL/GenBank/DDBJ databases">
        <authorList>
            <person name="Sun Q."/>
            <person name="Mori K."/>
        </authorList>
    </citation>
    <scope>NUCLEOTIDE SEQUENCE</scope>
    <source>
        <strain evidence="2">KCTC 62575</strain>
    </source>
</reference>
<reference evidence="5" key="3">
    <citation type="journal article" date="2019" name="Int. J. Syst. Evol. Microbiol.">
        <title>The Global Catalogue of Microorganisms (GCM) 10K type strain sequencing project: providing services to taxonomists for standard genome sequencing and annotation.</title>
        <authorList>
            <consortium name="The Broad Institute Genomics Platform"/>
            <consortium name="The Broad Institute Genome Sequencing Center for Infectious Disease"/>
            <person name="Wu L."/>
            <person name="Ma J."/>
        </authorList>
    </citation>
    <scope>NUCLEOTIDE SEQUENCE [LARGE SCALE GENOMIC DNA]</scope>
    <source>
        <strain evidence="5">KCTC 62575</strain>
    </source>
</reference>
<protein>
    <submittedName>
        <fullName evidence="3">GGDEF domain-containing protein</fullName>
    </submittedName>
</protein>
<evidence type="ECO:0000313" key="3">
    <source>
        <dbReference type="EMBL" id="RFC85461.1"/>
    </source>
</evidence>
<name>A0A371YVE9_9GAMM</name>
<dbReference type="RefSeq" id="WP_107006507.1">
    <property type="nucleotide sequence ID" value="NZ_JBHRSF010000071.1"/>
</dbReference>
<dbReference type="EMBL" id="PYIX02000001">
    <property type="protein sequence ID" value="RFC85461.1"/>
    <property type="molecule type" value="Genomic_DNA"/>
</dbReference>
<dbReference type="SUPFAM" id="SSF55073">
    <property type="entry name" value="Nucleotide cyclase"/>
    <property type="match status" value="1"/>
</dbReference>
<dbReference type="InterPro" id="IPR000160">
    <property type="entry name" value="GGDEF_dom"/>
</dbReference>
<dbReference type="Proteomes" id="UP001595455">
    <property type="component" value="Unassembled WGS sequence"/>
</dbReference>
<comment type="caution">
    <text evidence="3">The sequence shown here is derived from an EMBL/GenBank/DDBJ whole genome shotgun (WGS) entry which is preliminary data.</text>
</comment>
<reference evidence="3 4" key="2">
    <citation type="submission" date="2018-08" db="EMBL/GenBank/DDBJ databases">
        <title>The draft genome of Acinetobacter sichuanensis strain WCHAc060041.</title>
        <authorList>
            <person name="Qin J."/>
            <person name="Feng Y."/>
            <person name="Zong Z."/>
        </authorList>
    </citation>
    <scope>NUCLEOTIDE SEQUENCE [LARGE SCALE GENOMIC DNA]</scope>
    <source>
        <strain evidence="3 4">WCHAc060041</strain>
    </source>
</reference>
<dbReference type="Pfam" id="PF00990">
    <property type="entry name" value="GGDEF"/>
    <property type="match status" value="1"/>
</dbReference>
<evidence type="ECO:0000313" key="2">
    <source>
        <dbReference type="EMBL" id="MFC2996629.1"/>
    </source>
</evidence>
<sequence length="198" mass="23019">MRNKIYSEKRRKIYRLLNQVLKNSLFTKLIHKDQKHQDLETDTLTGVYNQFAINQFLKELHPQELIQYGIILFNIDNFNKLNEEYNQKVANEVLVSVAYQLSHNIRDTDLVGRFSDSEFILILNDINQPQIAQIAERLLGVIKSHPIKIKNKLIHAELSYGMSVSEQNVKSHEVLQQADQNRFEIQAQGFHSGSQSLS</sequence>
<dbReference type="SMART" id="SM00267">
    <property type="entry name" value="GGDEF"/>
    <property type="match status" value="1"/>
</dbReference>
<dbReference type="OrthoDB" id="6685102at2"/>
<accession>A0A371YVE9</accession>
<dbReference type="InterPro" id="IPR029787">
    <property type="entry name" value="Nucleotide_cyclase"/>
</dbReference>
<feature type="domain" description="GGDEF" evidence="1">
    <location>
        <begin position="66"/>
        <end position="198"/>
    </location>
</feature>
<dbReference type="EMBL" id="JBHRSF010000071">
    <property type="protein sequence ID" value="MFC2996629.1"/>
    <property type="molecule type" value="Genomic_DNA"/>
</dbReference>
<organism evidence="3 4">
    <name type="scientific">Acinetobacter sichuanensis</name>
    <dbReference type="NCBI Taxonomy" id="2136183"/>
    <lineage>
        <taxon>Bacteria</taxon>
        <taxon>Pseudomonadati</taxon>
        <taxon>Pseudomonadota</taxon>
        <taxon>Gammaproteobacteria</taxon>
        <taxon>Moraxellales</taxon>
        <taxon>Moraxellaceae</taxon>
        <taxon>Acinetobacter</taxon>
    </lineage>
</organism>
<dbReference type="PANTHER" id="PTHR44757">
    <property type="entry name" value="DIGUANYLATE CYCLASE DGCP"/>
    <property type="match status" value="1"/>
</dbReference>
<evidence type="ECO:0000313" key="5">
    <source>
        <dbReference type="Proteomes" id="UP001595455"/>
    </source>
</evidence>
<reference evidence="2" key="1">
    <citation type="journal article" date="2014" name="Int. J. Syst. Evol. Microbiol.">
        <title>Complete genome of a new Firmicutes species belonging to the dominant human colonic microbiota ('Ruminococcus bicirculans') reveals two chromosomes and a selective capacity to utilize plant glucans.</title>
        <authorList>
            <consortium name="NISC Comparative Sequencing Program"/>
            <person name="Wegmann U."/>
            <person name="Louis P."/>
            <person name="Goesmann A."/>
            <person name="Henrissat B."/>
            <person name="Duncan S.H."/>
            <person name="Flint H.J."/>
        </authorList>
    </citation>
    <scope>NUCLEOTIDE SEQUENCE</scope>
    <source>
        <strain evidence="2">KCTC 62575</strain>
    </source>
</reference>
<dbReference type="CDD" id="cd01949">
    <property type="entry name" value="GGDEF"/>
    <property type="match status" value="1"/>
</dbReference>
<evidence type="ECO:0000313" key="4">
    <source>
        <dbReference type="Proteomes" id="UP000240957"/>
    </source>
</evidence>
<dbReference type="Gene3D" id="3.30.70.270">
    <property type="match status" value="1"/>
</dbReference>
<proteinExistence type="predicted"/>
<dbReference type="InterPro" id="IPR052155">
    <property type="entry name" value="Biofilm_reg_signaling"/>
</dbReference>
<dbReference type="AlphaFoldDB" id="A0A371YVE9"/>
<gene>
    <name evidence="2" type="ORF">ACFODO_15440</name>
    <name evidence="3" type="ORF">C9E89_000630</name>
</gene>
<keyword evidence="5" id="KW-1185">Reference proteome</keyword>
<dbReference type="Proteomes" id="UP000240957">
    <property type="component" value="Unassembled WGS sequence"/>
</dbReference>
<evidence type="ECO:0000259" key="1">
    <source>
        <dbReference type="PROSITE" id="PS50887"/>
    </source>
</evidence>
<dbReference type="NCBIfam" id="TIGR00254">
    <property type="entry name" value="GGDEF"/>
    <property type="match status" value="1"/>
</dbReference>
<dbReference type="InterPro" id="IPR043128">
    <property type="entry name" value="Rev_trsase/Diguanyl_cyclase"/>
</dbReference>
<dbReference type="PANTHER" id="PTHR44757:SF2">
    <property type="entry name" value="BIOFILM ARCHITECTURE MAINTENANCE PROTEIN MBAA"/>
    <property type="match status" value="1"/>
</dbReference>